<dbReference type="Proteomes" id="UP000276133">
    <property type="component" value="Unassembled WGS sequence"/>
</dbReference>
<accession>A0A3M7SS04</accession>
<reference evidence="1 2" key="1">
    <citation type="journal article" date="2018" name="Sci. Rep.">
        <title>Genomic signatures of local adaptation to the degree of environmental predictability in rotifers.</title>
        <authorList>
            <person name="Franch-Gras L."/>
            <person name="Hahn C."/>
            <person name="Garcia-Roger E.M."/>
            <person name="Carmona M.J."/>
            <person name="Serra M."/>
            <person name="Gomez A."/>
        </authorList>
    </citation>
    <scope>NUCLEOTIDE SEQUENCE [LARGE SCALE GENOMIC DNA]</scope>
    <source>
        <strain evidence="1">HYR1</strain>
    </source>
</reference>
<sequence length="98" mass="11588">MKKGRKDKNISVINSSKNLYKMFDWPVHLSIFFALDSFQTKKTGDFTNSSEFVEIEKINFVDELSYESILQRITFGSYQLKQSLSYIAEHFEKIENFK</sequence>
<dbReference type="EMBL" id="REGN01000880">
    <property type="protein sequence ID" value="RNA38387.1"/>
    <property type="molecule type" value="Genomic_DNA"/>
</dbReference>
<keyword evidence="2" id="KW-1185">Reference proteome</keyword>
<dbReference type="AlphaFoldDB" id="A0A3M7SS04"/>
<dbReference type="OrthoDB" id="10046738at2759"/>
<gene>
    <name evidence="1" type="ORF">BpHYR1_009627</name>
</gene>
<comment type="caution">
    <text evidence="1">The sequence shown here is derived from an EMBL/GenBank/DDBJ whole genome shotgun (WGS) entry which is preliminary data.</text>
</comment>
<evidence type="ECO:0000313" key="1">
    <source>
        <dbReference type="EMBL" id="RNA38387.1"/>
    </source>
</evidence>
<proteinExistence type="predicted"/>
<protein>
    <submittedName>
        <fullName evidence="1">Uncharacterized protein</fullName>
    </submittedName>
</protein>
<organism evidence="1 2">
    <name type="scientific">Brachionus plicatilis</name>
    <name type="common">Marine rotifer</name>
    <name type="synonym">Brachionus muelleri</name>
    <dbReference type="NCBI Taxonomy" id="10195"/>
    <lineage>
        <taxon>Eukaryota</taxon>
        <taxon>Metazoa</taxon>
        <taxon>Spiralia</taxon>
        <taxon>Gnathifera</taxon>
        <taxon>Rotifera</taxon>
        <taxon>Eurotatoria</taxon>
        <taxon>Monogononta</taxon>
        <taxon>Pseudotrocha</taxon>
        <taxon>Ploima</taxon>
        <taxon>Brachionidae</taxon>
        <taxon>Brachionus</taxon>
    </lineage>
</organism>
<name>A0A3M7SS04_BRAPC</name>
<evidence type="ECO:0000313" key="2">
    <source>
        <dbReference type="Proteomes" id="UP000276133"/>
    </source>
</evidence>